<dbReference type="InterPro" id="IPR036236">
    <property type="entry name" value="Znf_C2H2_sf"/>
</dbReference>
<dbReference type="InterPro" id="IPR025799">
    <property type="entry name" value="Arg_MeTrfase"/>
</dbReference>
<feature type="domain" description="C2H2-type" evidence="8">
    <location>
        <begin position="29"/>
        <end position="50"/>
    </location>
</feature>
<comment type="catalytic activity">
    <reaction evidence="5">
        <text>L-arginyl-[protein] + 2 S-adenosyl-L-methionine = N(omega),N(omega)-dimethyl-L-arginyl-[protein] + 2 S-adenosyl-L-homocysteine + 2 H(+)</text>
        <dbReference type="Rhea" id="RHEA:48096"/>
        <dbReference type="Rhea" id="RHEA-COMP:10532"/>
        <dbReference type="Rhea" id="RHEA-COMP:11991"/>
        <dbReference type="ChEBI" id="CHEBI:15378"/>
        <dbReference type="ChEBI" id="CHEBI:29965"/>
        <dbReference type="ChEBI" id="CHEBI:57856"/>
        <dbReference type="ChEBI" id="CHEBI:59789"/>
        <dbReference type="ChEBI" id="CHEBI:61897"/>
        <dbReference type="EC" id="2.1.1.319"/>
    </reaction>
    <physiologicalReaction direction="left-to-right" evidence="5">
        <dbReference type="Rhea" id="RHEA:48097"/>
    </physiologicalReaction>
</comment>
<dbReference type="Gene3D" id="2.70.160.11">
    <property type="entry name" value="Hnrnp arginine n-methyltransferase1"/>
    <property type="match status" value="1"/>
</dbReference>
<evidence type="ECO:0000256" key="6">
    <source>
        <dbReference type="ARBA" id="ARBA00049303"/>
    </source>
</evidence>
<evidence type="ECO:0000256" key="2">
    <source>
        <dbReference type="ARBA" id="ARBA00022603"/>
    </source>
</evidence>
<dbReference type="EMBL" id="JAADJZ010000006">
    <property type="protein sequence ID" value="KAF2874343.1"/>
    <property type="molecule type" value="Genomic_DNA"/>
</dbReference>
<keyword evidence="4 7" id="KW-0949">S-adenosyl-L-methionine</keyword>
<keyword evidence="2 7" id="KW-0489">Methyltransferase</keyword>
<dbReference type="GO" id="GO:0035242">
    <property type="term" value="F:protein-arginine omega-N asymmetric methyltransferase activity"/>
    <property type="evidence" value="ECO:0007669"/>
    <property type="project" value="UniProtKB-EC"/>
</dbReference>
<dbReference type="PROSITE" id="PS00028">
    <property type="entry name" value="ZINC_FINGER_C2H2_1"/>
    <property type="match status" value="1"/>
</dbReference>
<accession>A0A7C8MFW1</accession>
<evidence type="ECO:0000256" key="7">
    <source>
        <dbReference type="PROSITE-ProRule" id="PRU01015"/>
    </source>
</evidence>
<dbReference type="GO" id="GO:0005634">
    <property type="term" value="C:nucleus"/>
    <property type="evidence" value="ECO:0007669"/>
    <property type="project" value="TreeGrafter"/>
</dbReference>
<dbReference type="InterPro" id="IPR029063">
    <property type="entry name" value="SAM-dependent_MTases_sf"/>
</dbReference>
<dbReference type="GO" id="GO:0042054">
    <property type="term" value="F:histone methyltransferase activity"/>
    <property type="evidence" value="ECO:0007669"/>
    <property type="project" value="TreeGrafter"/>
</dbReference>
<dbReference type="Proteomes" id="UP000481861">
    <property type="component" value="Unassembled WGS sequence"/>
</dbReference>
<evidence type="ECO:0000313" key="10">
    <source>
        <dbReference type="Proteomes" id="UP000481861"/>
    </source>
</evidence>
<evidence type="ECO:0000256" key="3">
    <source>
        <dbReference type="ARBA" id="ARBA00022679"/>
    </source>
</evidence>
<organism evidence="9 10">
    <name type="scientific">Massariosphaeria phaeospora</name>
    <dbReference type="NCBI Taxonomy" id="100035"/>
    <lineage>
        <taxon>Eukaryota</taxon>
        <taxon>Fungi</taxon>
        <taxon>Dikarya</taxon>
        <taxon>Ascomycota</taxon>
        <taxon>Pezizomycotina</taxon>
        <taxon>Dothideomycetes</taxon>
        <taxon>Pleosporomycetidae</taxon>
        <taxon>Pleosporales</taxon>
        <taxon>Pleosporales incertae sedis</taxon>
        <taxon>Massariosphaeria</taxon>
    </lineage>
</organism>
<dbReference type="OrthoDB" id="7848332at2759"/>
<dbReference type="FunFam" id="3.40.50.150:FF:000003">
    <property type="entry name" value="Blast:Protein arginine N-methyltransferase 1"/>
    <property type="match status" value="1"/>
</dbReference>
<comment type="caution">
    <text evidence="9">The sequence shown here is derived from an EMBL/GenBank/DDBJ whole genome shotgun (WGS) entry which is preliminary data.</text>
</comment>
<keyword evidence="10" id="KW-1185">Reference proteome</keyword>
<dbReference type="AlphaFoldDB" id="A0A7C8MFW1"/>
<dbReference type="CDD" id="cd02440">
    <property type="entry name" value="AdoMet_MTases"/>
    <property type="match status" value="1"/>
</dbReference>
<dbReference type="InterPro" id="IPR055135">
    <property type="entry name" value="PRMT_dom"/>
</dbReference>
<dbReference type="InterPro" id="IPR013087">
    <property type="entry name" value="Znf_C2H2_type"/>
</dbReference>
<dbReference type="PROSITE" id="PS51678">
    <property type="entry name" value="SAM_MT_PRMT"/>
    <property type="match status" value="1"/>
</dbReference>
<keyword evidence="3 7" id="KW-0808">Transferase</keyword>
<evidence type="ECO:0000313" key="9">
    <source>
        <dbReference type="EMBL" id="KAF2874343.1"/>
    </source>
</evidence>
<reference evidence="9 10" key="1">
    <citation type="submission" date="2020-01" db="EMBL/GenBank/DDBJ databases">
        <authorList>
            <consortium name="DOE Joint Genome Institute"/>
            <person name="Haridas S."/>
            <person name="Albert R."/>
            <person name="Binder M."/>
            <person name="Bloem J."/>
            <person name="Labutti K."/>
            <person name="Salamov A."/>
            <person name="Andreopoulos B."/>
            <person name="Baker S.E."/>
            <person name="Barry K."/>
            <person name="Bills G."/>
            <person name="Bluhm B.H."/>
            <person name="Cannon C."/>
            <person name="Castanera R."/>
            <person name="Culley D.E."/>
            <person name="Daum C."/>
            <person name="Ezra D."/>
            <person name="Gonzalez J.B."/>
            <person name="Henrissat B."/>
            <person name="Kuo A."/>
            <person name="Liang C."/>
            <person name="Lipzen A."/>
            <person name="Lutzoni F."/>
            <person name="Magnuson J."/>
            <person name="Mondo S."/>
            <person name="Nolan M."/>
            <person name="Ohm R."/>
            <person name="Pangilinan J."/>
            <person name="Park H.-J.H."/>
            <person name="Ramirez L."/>
            <person name="Alfaro M."/>
            <person name="Sun H."/>
            <person name="Tritt A."/>
            <person name="Yoshinaga Y."/>
            <person name="Zwiers L.-H.L."/>
            <person name="Turgeon B.G."/>
            <person name="Goodwin S.B."/>
            <person name="Spatafora J.W."/>
            <person name="Crous P.W."/>
            <person name="Grigoriev I.V."/>
        </authorList>
    </citation>
    <scope>NUCLEOTIDE SEQUENCE [LARGE SCALE GENOMIC DNA]</scope>
    <source>
        <strain evidence="9 10">CBS 611.86</strain>
    </source>
</reference>
<dbReference type="EC" id="2.1.1.319" evidence="1"/>
<proteinExistence type="predicted"/>
<comment type="catalytic activity">
    <reaction evidence="6">
        <text>L-arginyl-[protein] + S-adenosyl-L-methionine = N(omega)-methyl-L-arginyl-[protein] + S-adenosyl-L-homocysteine + H(+)</text>
        <dbReference type="Rhea" id="RHEA:48100"/>
        <dbReference type="Rhea" id="RHEA-COMP:10532"/>
        <dbReference type="Rhea" id="RHEA-COMP:11990"/>
        <dbReference type="ChEBI" id="CHEBI:15378"/>
        <dbReference type="ChEBI" id="CHEBI:29965"/>
        <dbReference type="ChEBI" id="CHEBI:57856"/>
        <dbReference type="ChEBI" id="CHEBI:59789"/>
        <dbReference type="ChEBI" id="CHEBI:65280"/>
    </reaction>
    <physiologicalReaction direction="left-to-right" evidence="6">
        <dbReference type="Rhea" id="RHEA:48101"/>
    </physiologicalReaction>
</comment>
<dbReference type="Pfam" id="PF06325">
    <property type="entry name" value="PrmA"/>
    <property type="match status" value="1"/>
</dbReference>
<dbReference type="SUPFAM" id="SSF53335">
    <property type="entry name" value="S-adenosyl-L-methionine-dependent methyltransferases"/>
    <property type="match status" value="1"/>
</dbReference>
<dbReference type="SUPFAM" id="SSF57667">
    <property type="entry name" value="beta-beta-alpha zinc fingers"/>
    <property type="match status" value="1"/>
</dbReference>
<sequence>MADSDSDTASSAGDILEDVSEPDTTAFKCLFCDQEWVRVPEMFQHCTSLHSFDVPTSMKNLDADELTIIKLVNYLRSEAQKGTDPKTINITAETVADDKYLQPTLQDDALLFELGDFMPETDTKTVDYDEYEAMHKNVPEGVEKIDLKDDRDTSYFDSYKGAGIHREMIEDRVRTEGYRDFIEKNSELFAGKVVLDVGCGTGILSLFCARAGAKKVFAVDNSDIAIRAKEIVAKNGYQDRVEVIQGKIEDFNTQRLIGKGKVDIIISEWMGYGLLFEGMLDSVLRARELYLKEGGIMVPSHCTLRIAPISDKDWISESTSEKFWDDIYGFDFSTMVPGGALNDRDIGVLDVPTSAISGSASTFYTLDISRITVKELDFTSSFTTTISRDVSSLDAFAIWFDTFFLPPGSAQDAATIDVDGWNKNGEPGVGFSTGPMGTPTHWHQAVLLAGKEEREVNLKAGSVLKGTVTYNKEKRDARGIDVSIAWEAEGTQGPVKGSFTRTM</sequence>
<dbReference type="PANTHER" id="PTHR11006">
    <property type="entry name" value="PROTEIN ARGININE N-METHYLTRANSFERASE"/>
    <property type="match status" value="1"/>
</dbReference>
<protein>
    <recommendedName>
        <fullName evidence="1">type I protein arginine methyltransferase</fullName>
        <ecNumber evidence="1">2.1.1.319</ecNumber>
    </recommendedName>
</protein>
<gene>
    <name evidence="9" type="ORF">BDV95DRAFT_330969</name>
</gene>
<evidence type="ECO:0000256" key="4">
    <source>
        <dbReference type="ARBA" id="ARBA00022691"/>
    </source>
</evidence>
<evidence type="ECO:0000259" key="8">
    <source>
        <dbReference type="PROSITE" id="PS00028"/>
    </source>
</evidence>
<evidence type="ECO:0000256" key="1">
    <source>
        <dbReference type="ARBA" id="ARBA00011925"/>
    </source>
</evidence>
<dbReference type="Pfam" id="PF22528">
    <property type="entry name" value="PRMT_C"/>
    <property type="match status" value="1"/>
</dbReference>
<dbReference type="GO" id="GO:0032259">
    <property type="term" value="P:methylation"/>
    <property type="evidence" value="ECO:0007669"/>
    <property type="project" value="UniProtKB-KW"/>
</dbReference>
<dbReference type="Gene3D" id="3.40.50.150">
    <property type="entry name" value="Vaccinia Virus protein VP39"/>
    <property type="match status" value="1"/>
</dbReference>
<evidence type="ECO:0000256" key="5">
    <source>
        <dbReference type="ARBA" id="ARBA00047384"/>
    </source>
</evidence>
<dbReference type="PANTHER" id="PTHR11006:SF123">
    <property type="entry name" value="RIBOSOMAL PROTEIN ARGININE N-METHYLTRANSFERASE RMT3"/>
    <property type="match status" value="1"/>
</dbReference>
<name>A0A7C8MFW1_9PLEO</name>